<dbReference type="PANTHER" id="PTHR16120">
    <property type="entry name" value="AP-5 COMPLEX SUBUNIT SIGMA-1"/>
    <property type="match status" value="1"/>
</dbReference>
<dbReference type="RefSeq" id="XP_038070705.1">
    <property type="nucleotide sequence ID" value="XM_038214777.1"/>
</dbReference>
<dbReference type="EnsemblMetazoa" id="XM_038214777.1">
    <property type="protein sequence ID" value="XP_038070705.1"/>
    <property type="gene ID" value="LOC119739738"/>
</dbReference>
<dbReference type="InterPro" id="IPR029392">
    <property type="entry name" value="AP-5_subunit_s1"/>
</dbReference>
<dbReference type="PANTHER" id="PTHR16120:SF0">
    <property type="entry name" value="AP-5 COMPLEX SUBUNIT SIGMA-1"/>
    <property type="match status" value="1"/>
</dbReference>
<sequence>MVYACIIHSLSPSVEASVCRVLYACTFGTEDRLDDPSEPPTTSGQLNLEIDTRTFKKEQLALVARQVQSEYAFRKSVVSKDQVEQSTGVYSVTGLADDASQADIGFFRLAAGNPFRGEKIAVWLGLANVGLTLVCERSENRLLAESALKLLAKSLQEHVQAVSQPVEVQLKGERVAIIVHQFLPSGRLVFMNYTVIRQLEKDMENMLRGK</sequence>
<evidence type="ECO:0000313" key="2">
    <source>
        <dbReference type="Proteomes" id="UP000887568"/>
    </source>
</evidence>
<name>A0A914B2Z9_PATMI</name>
<dbReference type="GO" id="GO:0005764">
    <property type="term" value="C:lysosome"/>
    <property type="evidence" value="ECO:0007669"/>
    <property type="project" value="TreeGrafter"/>
</dbReference>
<dbReference type="GO" id="GO:0005770">
    <property type="term" value="C:late endosome"/>
    <property type="evidence" value="ECO:0007669"/>
    <property type="project" value="TreeGrafter"/>
</dbReference>
<dbReference type="OMA" id="RADCIEG"/>
<dbReference type="Pfam" id="PF15001">
    <property type="entry name" value="AP-5_subunit_s1"/>
    <property type="match status" value="1"/>
</dbReference>
<dbReference type="OrthoDB" id="370698at2759"/>
<evidence type="ECO:0000313" key="1">
    <source>
        <dbReference type="EnsemblMetazoa" id="XP_038070705.1"/>
    </source>
</evidence>
<dbReference type="GO" id="GO:0016197">
    <property type="term" value="P:endosomal transport"/>
    <property type="evidence" value="ECO:0007669"/>
    <property type="project" value="InterPro"/>
</dbReference>
<keyword evidence="2" id="KW-1185">Reference proteome</keyword>
<protein>
    <recommendedName>
        <fullName evidence="3">AP-5 complex subunit sigma-1</fullName>
    </recommendedName>
</protein>
<dbReference type="AlphaFoldDB" id="A0A914B2Z9"/>
<proteinExistence type="predicted"/>
<dbReference type="GO" id="GO:0030119">
    <property type="term" value="C:AP-type membrane coat adaptor complex"/>
    <property type="evidence" value="ECO:0007669"/>
    <property type="project" value="InterPro"/>
</dbReference>
<dbReference type="GO" id="GO:0000724">
    <property type="term" value="P:double-strand break repair via homologous recombination"/>
    <property type="evidence" value="ECO:0007669"/>
    <property type="project" value="InterPro"/>
</dbReference>
<evidence type="ECO:0008006" key="3">
    <source>
        <dbReference type="Google" id="ProtNLM"/>
    </source>
</evidence>
<dbReference type="GO" id="GO:0005829">
    <property type="term" value="C:cytosol"/>
    <property type="evidence" value="ECO:0007669"/>
    <property type="project" value="TreeGrafter"/>
</dbReference>
<dbReference type="GeneID" id="119739738"/>
<organism evidence="1 2">
    <name type="scientific">Patiria miniata</name>
    <name type="common">Bat star</name>
    <name type="synonym">Asterina miniata</name>
    <dbReference type="NCBI Taxonomy" id="46514"/>
    <lineage>
        <taxon>Eukaryota</taxon>
        <taxon>Metazoa</taxon>
        <taxon>Echinodermata</taxon>
        <taxon>Eleutherozoa</taxon>
        <taxon>Asterozoa</taxon>
        <taxon>Asteroidea</taxon>
        <taxon>Valvatacea</taxon>
        <taxon>Valvatida</taxon>
        <taxon>Asterinidae</taxon>
        <taxon>Patiria</taxon>
    </lineage>
</organism>
<dbReference type="Proteomes" id="UP000887568">
    <property type="component" value="Unplaced"/>
</dbReference>
<accession>A0A914B2Z9</accession>
<reference evidence="1" key="1">
    <citation type="submission" date="2022-11" db="UniProtKB">
        <authorList>
            <consortium name="EnsemblMetazoa"/>
        </authorList>
    </citation>
    <scope>IDENTIFICATION</scope>
</reference>